<dbReference type="EMBL" id="CP162511">
    <property type="protein sequence ID" value="XDI07248.1"/>
    <property type="molecule type" value="Genomic_DNA"/>
</dbReference>
<evidence type="ECO:0000313" key="1">
    <source>
        <dbReference type="EMBL" id="XDI07248.1"/>
    </source>
</evidence>
<accession>A0AB39BM59</accession>
<reference evidence="1" key="1">
    <citation type="submission" date="2024-05" db="EMBL/GenBank/DDBJ databases">
        <title>Herbiconiux sp. A18JL235.</title>
        <authorList>
            <person name="Zhang G."/>
        </authorList>
    </citation>
    <scope>NUCLEOTIDE SEQUENCE</scope>
    <source>
        <strain evidence="1">A18JL235</strain>
    </source>
</reference>
<dbReference type="RefSeq" id="WP_368499625.1">
    <property type="nucleotide sequence ID" value="NZ_CP162511.1"/>
</dbReference>
<protein>
    <submittedName>
        <fullName evidence="1">Uncharacterized protein</fullName>
    </submittedName>
</protein>
<name>A0AB39BM59_9MICO</name>
<proteinExistence type="predicted"/>
<dbReference type="AlphaFoldDB" id="A0AB39BM59"/>
<sequence length="112" mass="12648">MKTDARETARAAAPMKRVHYGRATIDVDETQSQLLAAHIHQLCRRRRTAVHTLYGYLGDDLERSTVQLVIGHGVPTAILPVERVHSLMSAPVPIVEARQRRRPEEQSARQHP</sequence>
<organism evidence="1">
    <name type="scientific">Herbiconiux sp. A18JL235</name>
    <dbReference type="NCBI Taxonomy" id="3152363"/>
    <lineage>
        <taxon>Bacteria</taxon>
        <taxon>Bacillati</taxon>
        <taxon>Actinomycetota</taxon>
        <taxon>Actinomycetes</taxon>
        <taxon>Micrococcales</taxon>
        <taxon>Microbacteriaceae</taxon>
        <taxon>Herbiconiux</taxon>
    </lineage>
</organism>
<gene>
    <name evidence="1" type="ORF">ABFY20_09145</name>
</gene>